<protein>
    <submittedName>
        <fullName evidence="1">Uncharacterized protein</fullName>
    </submittedName>
</protein>
<sequence>MEIDRRKNFRFSEWAPEGGTLYSKDTESEGTETPILGISSSELHNELFSLVMKTYAKQKQCGILQLLQQKCWRPELESQLEEPWLRDYKDNKSAKKSFLTIHPTAKDFHDMWKRACDTNSKYIAQAKECHKQSIKIIGKNAVGVGLTEEFSRKHPVCPVNLVKTYFQTGEGKFPSRKKTTTLLEIVEVEDYPGSVNKIIKARKINHNGKDQRQYLVRFKKQTADKDKWLAE</sequence>
<reference evidence="1" key="1">
    <citation type="submission" date="2021-03" db="EMBL/GenBank/DDBJ databases">
        <title>Draft genome sequence of rust myrtle Austropuccinia psidii MF-1, a brazilian biotype.</title>
        <authorList>
            <person name="Quecine M.C."/>
            <person name="Pachon D.M.R."/>
            <person name="Bonatelli M.L."/>
            <person name="Correr F.H."/>
            <person name="Franceschini L.M."/>
            <person name="Leite T.F."/>
            <person name="Margarido G.R.A."/>
            <person name="Almeida C.A."/>
            <person name="Ferrarezi J.A."/>
            <person name="Labate C.A."/>
        </authorList>
    </citation>
    <scope>NUCLEOTIDE SEQUENCE</scope>
    <source>
        <strain evidence="1">MF-1</strain>
    </source>
</reference>
<dbReference type="EMBL" id="AVOT02092554">
    <property type="protein sequence ID" value="MBW0573659.1"/>
    <property type="molecule type" value="Genomic_DNA"/>
</dbReference>
<dbReference type="AlphaFoldDB" id="A0A9Q3K3G6"/>
<organism evidence="1 2">
    <name type="scientific">Austropuccinia psidii MF-1</name>
    <dbReference type="NCBI Taxonomy" id="1389203"/>
    <lineage>
        <taxon>Eukaryota</taxon>
        <taxon>Fungi</taxon>
        <taxon>Dikarya</taxon>
        <taxon>Basidiomycota</taxon>
        <taxon>Pucciniomycotina</taxon>
        <taxon>Pucciniomycetes</taxon>
        <taxon>Pucciniales</taxon>
        <taxon>Sphaerophragmiaceae</taxon>
        <taxon>Austropuccinia</taxon>
    </lineage>
</organism>
<name>A0A9Q3K3G6_9BASI</name>
<accession>A0A9Q3K3G6</accession>
<comment type="caution">
    <text evidence="1">The sequence shown here is derived from an EMBL/GenBank/DDBJ whole genome shotgun (WGS) entry which is preliminary data.</text>
</comment>
<dbReference type="Proteomes" id="UP000765509">
    <property type="component" value="Unassembled WGS sequence"/>
</dbReference>
<dbReference type="OrthoDB" id="4360000at2759"/>
<keyword evidence="2" id="KW-1185">Reference proteome</keyword>
<proteinExistence type="predicted"/>
<evidence type="ECO:0000313" key="2">
    <source>
        <dbReference type="Proteomes" id="UP000765509"/>
    </source>
</evidence>
<gene>
    <name evidence="1" type="ORF">O181_113374</name>
</gene>
<evidence type="ECO:0000313" key="1">
    <source>
        <dbReference type="EMBL" id="MBW0573659.1"/>
    </source>
</evidence>